<evidence type="ECO:0000256" key="3">
    <source>
        <dbReference type="SAM" id="MobiDB-lite"/>
    </source>
</evidence>
<dbReference type="PROSITE" id="PS50110">
    <property type="entry name" value="RESPONSE_REGULATORY"/>
    <property type="match status" value="1"/>
</dbReference>
<feature type="domain" description="Response regulatory" evidence="4">
    <location>
        <begin position="29"/>
        <end position="142"/>
    </location>
</feature>
<dbReference type="Gene3D" id="3.40.50.2300">
    <property type="match status" value="1"/>
</dbReference>
<reference evidence="5 6" key="1">
    <citation type="submission" date="2020-07" db="EMBL/GenBank/DDBJ databases">
        <title>Luteimonas sp. SJ-92.</title>
        <authorList>
            <person name="Huang X.-X."/>
            <person name="Xu L."/>
            <person name="Sun J.-Q."/>
        </authorList>
    </citation>
    <scope>NUCLEOTIDE SEQUENCE [LARGE SCALE GENOMIC DNA]</scope>
    <source>
        <strain evidence="5 6">SJ-92</strain>
    </source>
</reference>
<dbReference type="InterPro" id="IPR050595">
    <property type="entry name" value="Bact_response_regulator"/>
</dbReference>
<proteinExistence type="predicted"/>
<dbReference type="PANTHER" id="PTHR44591">
    <property type="entry name" value="STRESS RESPONSE REGULATOR PROTEIN 1"/>
    <property type="match status" value="1"/>
</dbReference>
<dbReference type="Pfam" id="PF00072">
    <property type="entry name" value="Response_reg"/>
    <property type="match status" value="1"/>
</dbReference>
<dbReference type="GO" id="GO:0000160">
    <property type="term" value="P:phosphorelay signal transduction system"/>
    <property type="evidence" value="ECO:0007669"/>
    <property type="project" value="InterPro"/>
</dbReference>
<dbReference type="PANTHER" id="PTHR44591:SF3">
    <property type="entry name" value="RESPONSE REGULATORY DOMAIN-CONTAINING PROTEIN"/>
    <property type="match status" value="1"/>
</dbReference>
<dbReference type="Proteomes" id="UP000578091">
    <property type="component" value="Unassembled WGS sequence"/>
</dbReference>
<keyword evidence="6" id="KW-1185">Reference proteome</keyword>
<evidence type="ECO:0000313" key="6">
    <source>
        <dbReference type="Proteomes" id="UP000578091"/>
    </source>
</evidence>
<dbReference type="EMBL" id="JACCKA010000073">
    <property type="protein sequence ID" value="NZA27245.1"/>
    <property type="molecule type" value="Genomic_DNA"/>
</dbReference>
<feature type="modified residue" description="4-aspartylphosphate" evidence="2">
    <location>
        <position position="80"/>
    </location>
</feature>
<dbReference type="AlphaFoldDB" id="A0A853JEG6"/>
<organism evidence="5 6">
    <name type="scientific">Luteimonas salinisoli</name>
    <dbReference type="NCBI Taxonomy" id="2752307"/>
    <lineage>
        <taxon>Bacteria</taxon>
        <taxon>Pseudomonadati</taxon>
        <taxon>Pseudomonadota</taxon>
        <taxon>Gammaproteobacteria</taxon>
        <taxon>Lysobacterales</taxon>
        <taxon>Lysobacteraceae</taxon>
        <taxon>Luteimonas</taxon>
    </lineage>
</organism>
<accession>A0A853JEG6</accession>
<evidence type="ECO:0000259" key="4">
    <source>
        <dbReference type="PROSITE" id="PS50110"/>
    </source>
</evidence>
<dbReference type="InterPro" id="IPR001789">
    <property type="entry name" value="Sig_transdc_resp-reg_receiver"/>
</dbReference>
<dbReference type="InterPro" id="IPR011006">
    <property type="entry name" value="CheY-like_superfamily"/>
</dbReference>
<name>A0A853JEG6_9GAMM</name>
<comment type="caution">
    <text evidence="5">The sequence shown here is derived from an EMBL/GenBank/DDBJ whole genome shotgun (WGS) entry which is preliminary data.</text>
</comment>
<dbReference type="RefSeq" id="WP_180679021.1">
    <property type="nucleotide sequence ID" value="NZ_JACCKA010000073.1"/>
</dbReference>
<evidence type="ECO:0000256" key="1">
    <source>
        <dbReference type="ARBA" id="ARBA00022553"/>
    </source>
</evidence>
<dbReference type="CDD" id="cd00156">
    <property type="entry name" value="REC"/>
    <property type="match status" value="1"/>
</dbReference>
<gene>
    <name evidence="5" type="ORF">H0E84_12715</name>
</gene>
<protein>
    <submittedName>
        <fullName evidence="5">Response regulator</fullName>
    </submittedName>
</protein>
<feature type="region of interest" description="Disordered" evidence="3">
    <location>
        <begin position="1"/>
        <end position="30"/>
    </location>
</feature>
<keyword evidence="1 2" id="KW-0597">Phosphoprotein</keyword>
<evidence type="ECO:0000256" key="2">
    <source>
        <dbReference type="PROSITE-ProRule" id="PRU00169"/>
    </source>
</evidence>
<dbReference type="SUPFAM" id="SSF52172">
    <property type="entry name" value="CheY-like"/>
    <property type="match status" value="1"/>
</dbReference>
<sequence length="143" mass="15071">MAANRGGAGRTTDDDDGGRSGAGHGPPWRVLLVDDSRDDAELAELALRDGGVAVECRRVYTEQALRAALVEFAPDVVLSDVNIPGFDGTEAQAVVREHDPSLPFVFLTGSLHVPDPAPPGADALVLKDDLPSLPGLLRRLLGR</sequence>
<dbReference type="SMART" id="SM00448">
    <property type="entry name" value="REC"/>
    <property type="match status" value="1"/>
</dbReference>
<evidence type="ECO:0000313" key="5">
    <source>
        <dbReference type="EMBL" id="NZA27245.1"/>
    </source>
</evidence>